<dbReference type="Proteomes" id="UP001501690">
    <property type="component" value="Unassembled WGS sequence"/>
</dbReference>
<keyword evidence="2" id="KW-1185">Reference proteome</keyword>
<name>A0ABP4U5U3_9MICO</name>
<proteinExistence type="predicted"/>
<protein>
    <submittedName>
        <fullName evidence="1">Uncharacterized protein</fullName>
    </submittedName>
</protein>
<gene>
    <name evidence="1" type="ORF">GCM10009808_15560</name>
</gene>
<evidence type="ECO:0000313" key="2">
    <source>
        <dbReference type="Proteomes" id="UP001501690"/>
    </source>
</evidence>
<organism evidence="1 2">
    <name type="scientific">Microbacterium sediminicola</name>
    <dbReference type="NCBI Taxonomy" id="415210"/>
    <lineage>
        <taxon>Bacteria</taxon>
        <taxon>Bacillati</taxon>
        <taxon>Actinomycetota</taxon>
        <taxon>Actinomycetes</taxon>
        <taxon>Micrococcales</taxon>
        <taxon>Microbacteriaceae</taxon>
        <taxon>Microbacterium</taxon>
    </lineage>
</organism>
<sequence length="66" mass="7303">MVCEHSAGVVLPSGRFLCFGCDEFPRSAIENATQSAARERMPASVRQMGAISDLSRRLYGRKELRS</sequence>
<dbReference type="EMBL" id="BAAAPL010000001">
    <property type="protein sequence ID" value="GAA1698946.1"/>
    <property type="molecule type" value="Genomic_DNA"/>
</dbReference>
<evidence type="ECO:0000313" key="1">
    <source>
        <dbReference type="EMBL" id="GAA1698946.1"/>
    </source>
</evidence>
<reference evidence="2" key="1">
    <citation type="journal article" date="2019" name="Int. J. Syst. Evol. Microbiol.">
        <title>The Global Catalogue of Microorganisms (GCM) 10K type strain sequencing project: providing services to taxonomists for standard genome sequencing and annotation.</title>
        <authorList>
            <consortium name="The Broad Institute Genomics Platform"/>
            <consortium name="The Broad Institute Genome Sequencing Center for Infectious Disease"/>
            <person name="Wu L."/>
            <person name="Ma J."/>
        </authorList>
    </citation>
    <scope>NUCLEOTIDE SEQUENCE [LARGE SCALE GENOMIC DNA]</scope>
    <source>
        <strain evidence="2">JCM 15577</strain>
    </source>
</reference>
<comment type="caution">
    <text evidence="1">The sequence shown here is derived from an EMBL/GenBank/DDBJ whole genome shotgun (WGS) entry which is preliminary data.</text>
</comment>
<accession>A0ABP4U5U3</accession>